<reference evidence="1 2" key="1">
    <citation type="submission" date="2023-09" db="EMBL/GenBank/DDBJ databases">
        <title>Xinfangfangia sedmenti sp. nov., isolated the sedment.</title>
        <authorList>
            <person name="Xu L."/>
        </authorList>
    </citation>
    <scope>NUCLEOTIDE SEQUENCE [LARGE SCALE GENOMIC DNA]</scope>
    <source>
        <strain evidence="1 2">LG-4</strain>
    </source>
</reference>
<dbReference type="RefSeq" id="WP_310457711.1">
    <property type="nucleotide sequence ID" value="NZ_JAVKPH010000014.1"/>
</dbReference>
<accession>A0ABU1F9D6</accession>
<name>A0ABU1F9D6_9RHOB</name>
<evidence type="ECO:0000313" key="1">
    <source>
        <dbReference type="EMBL" id="MDR5653471.1"/>
    </source>
</evidence>
<proteinExistence type="predicted"/>
<sequence length="62" mass="7111">MLRRLRLVGDAAITGVIRRPHDVNYAGWEHPLTLCYRQKAGADLLPLHPRAGAFGYRNWLAW</sequence>
<dbReference type="EMBL" id="JAVKPH010000014">
    <property type="protein sequence ID" value="MDR5653471.1"/>
    <property type="molecule type" value="Genomic_DNA"/>
</dbReference>
<dbReference type="Pfam" id="PF09481">
    <property type="entry name" value="CRISPR_Cse1"/>
    <property type="match status" value="1"/>
</dbReference>
<keyword evidence="2" id="KW-1185">Reference proteome</keyword>
<evidence type="ECO:0000313" key="2">
    <source>
        <dbReference type="Proteomes" id="UP001247754"/>
    </source>
</evidence>
<dbReference type="InterPro" id="IPR013381">
    <property type="entry name" value="CRISPR-assoc_prot_Cse1"/>
</dbReference>
<protein>
    <submittedName>
        <fullName evidence="1">Type I-E CRISPR-associated protein Cse1/CasA</fullName>
    </submittedName>
</protein>
<gene>
    <name evidence="1" type="ORF">RGD00_12710</name>
</gene>
<organism evidence="1 2">
    <name type="scientific">Ruixingdingia sedimenti</name>
    <dbReference type="NCBI Taxonomy" id="3073604"/>
    <lineage>
        <taxon>Bacteria</taxon>
        <taxon>Pseudomonadati</taxon>
        <taxon>Pseudomonadota</taxon>
        <taxon>Alphaproteobacteria</taxon>
        <taxon>Rhodobacterales</taxon>
        <taxon>Paracoccaceae</taxon>
        <taxon>Ruixingdingia</taxon>
    </lineage>
</organism>
<dbReference type="Proteomes" id="UP001247754">
    <property type="component" value="Unassembled WGS sequence"/>
</dbReference>
<comment type="caution">
    <text evidence="1">The sequence shown here is derived from an EMBL/GenBank/DDBJ whole genome shotgun (WGS) entry which is preliminary data.</text>
</comment>